<reference evidence="2 3" key="1">
    <citation type="submission" date="2024-06" db="EMBL/GenBank/DDBJ databases">
        <authorList>
            <person name="Kraege A."/>
            <person name="Thomma B."/>
        </authorList>
    </citation>
    <scope>NUCLEOTIDE SEQUENCE [LARGE SCALE GENOMIC DNA]</scope>
</reference>
<comment type="caution">
    <text evidence="2">The sequence shown here is derived from an EMBL/GenBank/DDBJ whole genome shotgun (WGS) entry which is preliminary data.</text>
</comment>
<dbReference type="EMBL" id="CAXHTA020000009">
    <property type="protein sequence ID" value="CAL5223993.1"/>
    <property type="molecule type" value="Genomic_DNA"/>
</dbReference>
<organism evidence="2 3">
    <name type="scientific">Coccomyxa viridis</name>
    <dbReference type="NCBI Taxonomy" id="1274662"/>
    <lineage>
        <taxon>Eukaryota</taxon>
        <taxon>Viridiplantae</taxon>
        <taxon>Chlorophyta</taxon>
        <taxon>core chlorophytes</taxon>
        <taxon>Trebouxiophyceae</taxon>
        <taxon>Trebouxiophyceae incertae sedis</taxon>
        <taxon>Coccomyxaceae</taxon>
        <taxon>Coccomyxa</taxon>
    </lineage>
</organism>
<evidence type="ECO:0000256" key="1">
    <source>
        <dbReference type="SAM" id="MobiDB-lite"/>
    </source>
</evidence>
<feature type="region of interest" description="Disordered" evidence="1">
    <location>
        <begin position="1"/>
        <end position="35"/>
    </location>
</feature>
<name>A0ABP1G0M0_9CHLO</name>
<accession>A0ABP1G0M0</accession>
<protein>
    <submittedName>
        <fullName evidence="2">G6608 protein</fullName>
    </submittedName>
</protein>
<dbReference type="Proteomes" id="UP001497392">
    <property type="component" value="Unassembled WGS sequence"/>
</dbReference>
<evidence type="ECO:0000313" key="3">
    <source>
        <dbReference type="Proteomes" id="UP001497392"/>
    </source>
</evidence>
<gene>
    <name evidence="2" type="primary">g6608</name>
    <name evidence="2" type="ORF">VP750_LOCUS5652</name>
</gene>
<sequence length="179" mass="19525">MKRRGGPSTAQAKRKKRADETPESSGATAVDSKAGDGHIDSLHKIIHAFDTVSRYGSSFQAEVQELKVSATKTSALQQDIGKMASTLRKMQISMPPTMPHLWDDLGDIRDAFLALLEEKLGACHSLCKELRFESSDKKEVARICKNLDSIIQAAPMFLAASLTNSIMAMEAIVKMISGM</sequence>
<proteinExistence type="predicted"/>
<keyword evidence="3" id="KW-1185">Reference proteome</keyword>
<evidence type="ECO:0000313" key="2">
    <source>
        <dbReference type="EMBL" id="CAL5223993.1"/>
    </source>
</evidence>